<dbReference type="EMBL" id="JACCBJ010000001">
    <property type="protein sequence ID" value="NYD75041.1"/>
    <property type="molecule type" value="Genomic_DNA"/>
</dbReference>
<feature type="compositionally biased region" description="Low complexity" evidence="1">
    <location>
        <begin position="184"/>
        <end position="220"/>
    </location>
</feature>
<evidence type="ECO:0000256" key="1">
    <source>
        <dbReference type="SAM" id="MobiDB-lite"/>
    </source>
</evidence>
<feature type="compositionally biased region" description="Pro residues" evidence="1">
    <location>
        <begin position="147"/>
        <end position="161"/>
    </location>
</feature>
<feature type="compositionally biased region" description="Low complexity" evidence="1">
    <location>
        <begin position="162"/>
        <end position="174"/>
    </location>
</feature>
<evidence type="ECO:0000313" key="3">
    <source>
        <dbReference type="Proteomes" id="UP000589620"/>
    </source>
</evidence>
<keyword evidence="3" id="KW-1185">Reference proteome</keyword>
<name>A0A852T2E8_9MICO</name>
<protein>
    <submittedName>
        <fullName evidence="2">Uncharacterized protein</fullName>
    </submittedName>
</protein>
<dbReference type="Proteomes" id="UP000589620">
    <property type="component" value="Unassembled WGS sequence"/>
</dbReference>
<feature type="region of interest" description="Disordered" evidence="1">
    <location>
        <begin position="137"/>
        <end position="289"/>
    </location>
</feature>
<accession>A0A852T2E8</accession>
<reference evidence="2 3" key="1">
    <citation type="submission" date="2020-07" db="EMBL/GenBank/DDBJ databases">
        <title>Sequencing the genomes of 1000 actinobacteria strains.</title>
        <authorList>
            <person name="Klenk H.-P."/>
        </authorList>
    </citation>
    <scope>NUCLEOTIDE SEQUENCE [LARGE SCALE GENOMIC DNA]</scope>
    <source>
        <strain evidence="2 3">DSM 23871</strain>
    </source>
</reference>
<dbReference type="RefSeq" id="WP_179457085.1">
    <property type="nucleotide sequence ID" value="NZ_BAAAPX010000001.1"/>
</dbReference>
<gene>
    <name evidence="2" type="ORF">BJ963_002560</name>
</gene>
<organism evidence="2 3">
    <name type="scientific">Leifsonia soli</name>
    <dbReference type="NCBI Taxonomy" id="582665"/>
    <lineage>
        <taxon>Bacteria</taxon>
        <taxon>Bacillati</taxon>
        <taxon>Actinomycetota</taxon>
        <taxon>Actinomycetes</taxon>
        <taxon>Micrococcales</taxon>
        <taxon>Microbacteriaceae</taxon>
        <taxon>Leifsonia</taxon>
    </lineage>
</organism>
<comment type="caution">
    <text evidence="2">The sequence shown here is derived from an EMBL/GenBank/DDBJ whole genome shotgun (WGS) entry which is preliminary data.</text>
</comment>
<proteinExistence type="predicted"/>
<sequence length="289" mass="26644">MTDLVESLPRAAAGSRRSVLRLALLGLACAGLLTALGLLFQTAPASADEAPPPQGSLLGSVVHGTVGALLPGAATPQSGDSGSSSGGLVGSVLAPVTGAVDPVVTSLPVVGGVVDTLLGPTPTGSVVGAVDGVLGGVTGTGGTTSPSAPPPPVEPGPPAAAPVPAAGEAADPAAAPTPAPAPPAAATTPTNSDAEPAAASALPAAAPAPSSAAASSVAMPGDAPVHGPSFGPAASAEGVLTSGGSGGPGSAAEPVDSWMPPPAVHDTSCAARSTRPSSAPPGDHDVSPG</sequence>
<evidence type="ECO:0000313" key="2">
    <source>
        <dbReference type="EMBL" id="NYD75041.1"/>
    </source>
</evidence>
<dbReference type="InterPro" id="IPR006311">
    <property type="entry name" value="TAT_signal"/>
</dbReference>
<dbReference type="PROSITE" id="PS51318">
    <property type="entry name" value="TAT"/>
    <property type="match status" value="1"/>
</dbReference>
<dbReference type="AlphaFoldDB" id="A0A852T2E8"/>